<proteinExistence type="predicted"/>
<sequence>MSPELCAFKDQGPSIPHFSFTKPPVPQTFEAMADTLAKRLVNWLLEQQDVFRGLGFSKSPIVINLDQFPYETIREGIICSLSALRRQQVHTSQALLCPLHEKCLQFLPDLDAI</sequence>
<reference evidence="1" key="1">
    <citation type="journal article" date="2019" name="Environ. Microbiol.">
        <title>Fungal ecological strategies reflected in gene transcription - a case study of two litter decomposers.</title>
        <authorList>
            <person name="Barbi F."/>
            <person name="Kohler A."/>
            <person name="Barry K."/>
            <person name="Baskaran P."/>
            <person name="Daum C."/>
            <person name="Fauchery L."/>
            <person name="Ihrmark K."/>
            <person name="Kuo A."/>
            <person name="LaButti K."/>
            <person name="Lipzen A."/>
            <person name="Morin E."/>
            <person name="Grigoriev I.V."/>
            <person name="Henrissat B."/>
            <person name="Lindahl B."/>
            <person name="Martin F."/>
        </authorList>
    </citation>
    <scope>NUCLEOTIDE SEQUENCE</scope>
    <source>
        <strain evidence="1">JB14</strain>
    </source>
</reference>
<dbReference type="Proteomes" id="UP000799118">
    <property type="component" value="Unassembled WGS sequence"/>
</dbReference>
<accession>A0A6A4H5M4</accession>
<keyword evidence="2" id="KW-1185">Reference proteome</keyword>
<protein>
    <submittedName>
        <fullName evidence="1">Uncharacterized protein</fullName>
    </submittedName>
</protein>
<name>A0A6A4H5M4_9AGAR</name>
<evidence type="ECO:0000313" key="2">
    <source>
        <dbReference type="Proteomes" id="UP000799118"/>
    </source>
</evidence>
<evidence type="ECO:0000313" key="1">
    <source>
        <dbReference type="EMBL" id="KAE9393086.1"/>
    </source>
</evidence>
<gene>
    <name evidence="1" type="ORF">BT96DRAFT_979108</name>
</gene>
<dbReference type="AlphaFoldDB" id="A0A6A4H5M4"/>
<dbReference type="EMBL" id="ML769581">
    <property type="protein sequence ID" value="KAE9393086.1"/>
    <property type="molecule type" value="Genomic_DNA"/>
</dbReference>
<organism evidence="1 2">
    <name type="scientific">Gymnopus androsaceus JB14</name>
    <dbReference type="NCBI Taxonomy" id="1447944"/>
    <lineage>
        <taxon>Eukaryota</taxon>
        <taxon>Fungi</taxon>
        <taxon>Dikarya</taxon>
        <taxon>Basidiomycota</taxon>
        <taxon>Agaricomycotina</taxon>
        <taxon>Agaricomycetes</taxon>
        <taxon>Agaricomycetidae</taxon>
        <taxon>Agaricales</taxon>
        <taxon>Marasmiineae</taxon>
        <taxon>Omphalotaceae</taxon>
        <taxon>Gymnopus</taxon>
    </lineage>
</organism>